<keyword evidence="2" id="KW-0472">Membrane</keyword>
<accession>A0A4Y7KW96</accession>
<name>A0A4Y7KW96_PAPSO</name>
<evidence type="ECO:0000313" key="5">
    <source>
        <dbReference type="Proteomes" id="UP000316621"/>
    </source>
</evidence>
<dbReference type="PANTHER" id="PTHR24177">
    <property type="entry name" value="CASKIN"/>
    <property type="match status" value="1"/>
</dbReference>
<dbReference type="EMBL" id="CM010723">
    <property type="protein sequence ID" value="RZC76391.1"/>
    <property type="molecule type" value="Genomic_DNA"/>
</dbReference>
<feature type="domain" description="PGG" evidence="3">
    <location>
        <begin position="595"/>
        <end position="713"/>
    </location>
</feature>
<gene>
    <name evidence="4" type="ORF">C5167_000473</name>
</gene>
<dbReference type="Pfam" id="PF13962">
    <property type="entry name" value="PGG"/>
    <property type="match status" value="1"/>
</dbReference>
<dbReference type="Gramene" id="RZC76391">
    <property type="protein sequence ID" value="RZC76391"/>
    <property type="gene ID" value="C5167_000473"/>
</dbReference>
<evidence type="ECO:0000256" key="1">
    <source>
        <dbReference type="SAM" id="MobiDB-lite"/>
    </source>
</evidence>
<keyword evidence="2" id="KW-0812">Transmembrane</keyword>
<dbReference type="AlphaFoldDB" id="A0A4Y7KW96"/>
<keyword evidence="5" id="KW-1185">Reference proteome</keyword>
<dbReference type="Proteomes" id="UP000316621">
    <property type="component" value="Chromosome 9"/>
</dbReference>
<protein>
    <recommendedName>
        <fullName evidence="3">PGG domain-containing protein</fullName>
    </recommendedName>
</protein>
<feature type="compositionally biased region" description="Acidic residues" evidence="1">
    <location>
        <begin position="353"/>
        <end position="368"/>
    </location>
</feature>
<organism evidence="4 5">
    <name type="scientific">Papaver somniferum</name>
    <name type="common">Opium poppy</name>
    <dbReference type="NCBI Taxonomy" id="3469"/>
    <lineage>
        <taxon>Eukaryota</taxon>
        <taxon>Viridiplantae</taxon>
        <taxon>Streptophyta</taxon>
        <taxon>Embryophyta</taxon>
        <taxon>Tracheophyta</taxon>
        <taxon>Spermatophyta</taxon>
        <taxon>Magnoliopsida</taxon>
        <taxon>Ranunculales</taxon>
        <taxon>Papaveraceae</taxon>
        <taxon>Papaveroideae</taxon>
        <taxon>Papaver</taxon>
    </lineage>
</organism>
<evidence type="ECO:0000313" key="4">
    <source>
        <dbReference type="EMBL" id="RZC76391.1"/>
    </source>
</evidence>
<feature type="transmembrane region" description="Helical" evidence="2">
    <location>
        <begin position="688"/>
        <end position="714"/>
    </location>
</feature>
<proteinExistence type="predicted"/>
<feature type="transmembrane region" description="Helical" evidence="2">
    <location>
        <begin position="604"/>
        <end position="624"/>
    </location>
</feature>
<dbReference type="Gene3D" id="1.25.40.20">
    <property type="entry name" value="Ankyrin repeat-containing domain"/>
    <property type="match status" value="2"/>
</dbReference>
<keyword evidence="2" id="KW-1133">Transmembrane helix</keyword>
<feature type="transmembrane region" description="Helical" evidence="2">
    <location>
        <begin position="644"/>
        <end position="668"/>
    </location>
</feature>
<evidence type="ECO:0000256" key="2">
    <source>
        <dbReference type="SAM" id="Phobius"/>
    </source>
</evidence>
<sequence>MDARNSCHTPLCSLSLLKITSSTMSAKQLGDASDAPSQKDIGKLLLESQELMFNRLEGLLSNVLIESQAKLVESLTRVLESQFSKLLESQTKHLEFQENTQPQVSEIVRRSISDTAGDEYFEEEKEEGNHTLLFDYIAVTKNNWEAAKRIYEADPEAINRGLTNISSTMLHLAVGYNASMTFVEEVVKRMTPTAVAYRSTECGDTALHTAGFYYGRTEAAKLMVNKNPTLTQIRNKEGLVPLEYALHYLTIGQKEIVEYLYSVTQDIDPSPFVGHDGARLLCTAIDANFYGMALSLVERFPKLVMEKSLVHGMCALELLAQRPFTFRSGAKLTWWQNCMYSIIQVDHVGNDDTENEWDEESEWDEETLSENSGGTKAVEGLISSSQRKVTRIVTNLFSSCLKPWLTRALPIKNLQNQKLMHQQTTALLKQMLVKILKVTRNRSEILDFLKDNPNIMKTAIKHGITEFMVESLEQFNFFLTYYRLPEHNVLEMAVAERNELIVNLICESTNDKNDLVSKTDNDGNTILHHAAKLARPSQLNSIPGVAIQMQRELHWFKGVESIMSENDKFKRNKKGETAHFLFTEEHKKLVKEGEDWMKDTSGSCMIVTALIATVAFAAAFTVPGGNISDSNSTKNGTPVFLGQASFTVFVVADALALTSSVTSVLMFLAIYTSRYAETDFLKSLPRKLIIGLATLFISMAAILVAFCASLFIVVEDKYPQGLIPITLFGCAPAALFAWLQLPLFYEMVRSTYWGGVLGNHRYMDPRFEKKNNKKKESILSRVKKFITSFRQ</sequence>
<dbReference type="SUPFAM" id="SSF48403">
    <property type="entry name" value="Ankyrin repeat"/>
    <property type="match status" value="1"/>
</dbReference>
<reference evidence="4 5" key="1">
    <citation type="journal article" date="2018" name="Science">
        <title>The opium poppy genome and morphinan production.</title>
        <authorList>
            <person name="Guo L."/>
            <person name="Winzer T."/>
            <person name="Yang X."/>
            <person name="Li Y."/>
            <person name="Ning Z."/>
            <person name="He Z."/>
            <person name="Teodor R."/>
            <person name="Lu Y."/>
            <person name="Bowser T.A."/>
            <person name="Graham I.A."/>
            <person name="Ye K."/>
        </authorList>
    </citation>
    <scope>NUCLEOTIDE SEQUENCE [LARGE SCALE GENOMIC DNA]</scope>
    <source>
        <strain evidence="5">cv. HN1</strain>
        <tissue evidence="4">Leaves</tissue>
    </source>
</reference>
<dbReference type="InterPro" id="IPR026961">
    <property type="entry name" value="PGG_dom"/>
</dbReference>
<dbReference type="PANTHER" id="PTHR24177:SF365">
    <property type="entry name" value="ANKYRIN REPEAT-CONTAINING PROTEIN NPR4-LIKE ISOFORM X1"/>
    <property type="match status" value="1"/>
</dbReference>
<dbReference type="InterPro" id="IPR002110">
    <property type="entry name" value="Ankyrin_rpt"/>
</dbReference>
<dbReference type="InterPro" id="IPR036770">
    <property type="entry name" value="Ankyrin_rpt-contain_sf"/>
</dbReference>
<dbReference type="GO" id="GO:0016020">
    <property type="term" value="C:membrane"/>
    <property type="evidence" value="ECO:0007669"/>
    <property type="project" value="TreeGrafter"/>
</dbReference>
<feature type="transmembrane region" description="Helical" evidence="2">
    <location>
        <begin position="720"/>
        <end position="739"/>
    </location>
</feature>
<dbReference type="Pfam" id="PF12796">
    <property type="entry name" value="Ank_2"/>
    <property type="match status" value="1"/>
</dbReference>
<feature type="region of interest" description="Disordered" evidence="1">
    <location>
        <begin position="353"/>
        <end position="372"/>
    </location>
</feature>
<evidence type="ECO:0000259" key="3">
    <source>
        <dbReference type="Pfam" id="PF13962"/>
    </source>
</evidence>